<evidence type="ECO:0008006" key="4">
    <source>
        <dbReference type="Google" id="ProtNLM"/>
    </source>
</evidence>
<reference evidence="2 3" key="1">
    <citation type="submission" date="2016-11" db="EMBL/GenBank/DDBJ databases">
        <authorList>
            <person name="Jaros S."/>
            <person name="Januszkiewicz K."/>
            <person name="Wedrychowicz H."/>
        </authorList>
    </citation>
    <scope>NUCLEOTIDE SEQUENCE [LARGE SCALE GENOMIC DNA]</scope>
    <source>
        <strain evidence="2 3">DSM 22153</strain>
    </source>
</reference>
<dbReference type="AlphaFoldDB" id="A0A1M7BDK4"/>
<proteinExistence type="predicted"/>
<dbReference type="STRING" id="735517.SAMN05444272_0801"/>
<organism evidence="2 3">
    <name type="scientific">Roseibium suaedae</name>
    <dbReference type="NCBI Taxonomy" id="735517"/>
    <lineage>
        <taxon>Bacteria</taxon>
        <taxon>Pseudomonadati</taxon>
        <taxon>Pseudomonadota</taxon>
        <taxon>Alphaproteobacteria</taxon>
        <taxon>Hyphomicrobiales</taxon>
        <taxon>Stappiaceae</taxon>
        <taxon>Roseibium</taxon>
    </lineage>
</organism>
<dbReference type="Gene3D" id="2.40.50.90">
    <property type="match status" value="1"/>
</dbReference>
<dbReference type="Proteomes" id="UP000186002">
    <property type="component" value="Unassembled WGS sequence"/>
</dbReference>
<evidence type="ECO:0000313" key="2">
    <source>
        <dbReference type="EMBL" id="SHL53108.1"/>
    </source>
</evidence>
<name>A0A1M7BDK4_9HYPH</name>
<gene>
    <name evidence="2" type="ORF">SAMN05444272_0801</name>
</gene>
<accession>A0A1M7BDK4</accession>
<evidence type="ECO:0000256" key="1">
    <source>
        <dbReference type="SAM" id="MobiDB-lite"/>
    </source>
</evidence>
<protein>
    <recommendedName>
        <fullName evidence="4">Thermonuclease family protein</fullName>
    </recommendedName>
</protein>
<dbReference type="InterPro" id="IPR035437">
    <property type="entry name" value="SNase_OB-fold_sf"/>
</dbReference>
<dbReference type="EMBL" id="FRBW01000001">
    <property type="protein sequence ID" value="SHL53108.1"/>
    <property type="molecule type" value="Genomic_DNA"/>
</dbReference>
<dbReference type="OrthoDB" id="9805504at2"/>
<keyword evidence="3" id="KW-1185">Reference proteome</keyword>
<feature type="region of interest" description="Disordered" evidence="1">
    <location>
        <begin position="253"/>
        <end position="314"/>
    </location>
</feature>
<evidence type="ECO:0000313" key="3">
    <source>
        <dbReference type="Proteomes" id="UP000186002"/>
    </source>
</evidence>
<dbReference type="SUPFAM" id="SSF50199">
    <property type="entry name" value="Staphylococcal nuclease"/>
    <property type="match status" value="1"/>
</dbReference>
<feature type="compositionally biased region" description="Polar residues" evidence="1">
    <location>
        <begin position="303"/>
        <end position="314"/>
    </location>
</feature>
<dbReference type="RefSeq" id="WP_073009097.1">
    <property type="nucleotide sequence ID" value="NZ_FRBW01000001.1"/>
</dbReference>
<sequence length="314" mass="33585">MSAFSGLRRIPFPVFLALAFAGGVTWLVLSDPPEPETDPSPVLAKTADVPALPAAPTPAPEAPTKLADNSAVPLPRQLRNVSPDGMRTPVVTAPIKRIEPSEIYLERVNPPVDPLPEGPLELHRPEVVDAGTLKTKAFTVRLAWIKPLGLKETCVSRVGGQWPCGVRARTALRGLIRMNKIACEKVAEEGPNALSANCSRGPINLAAWMVENGWAVPDEGAPEDFAALMNKAREQKAGQWQSEWLTELPQTAEAPEALDETLLPSVQEGASLRTSLDDSLSAPEGMQQETGPDLLNPLGLPQDQGTASFTGQEP</sequence>